<evidence type="ECO:0000313" key="4">
    <source>
        <dbReference type="Proteomes" id="UP000266841"/>
    </source>
</evidence>
<keyword evidence="4" id="KW-1185">Reference proteome</keyword>
<dbReference type="Pfam" id="PF01121">
    <property type="entry name" value="CoaE"/>
    <property type="match status" value="1"/>
</dbReference>
<dbReference type="EMBL" id="AGNL01010651">
    <property type="protein sequence ID" value="EJK68967.1"/>
    <property type="molecule type" value="Genomic_DNA"/>
</dbReference>
<dbReference type="SUPFAM" id="SSF52540">
    <property type="entry name" value="P-loop containing nucleoside triphosphate hydrolases"/>
    <property type="match status" value="1"/>
</dbReference>
<keyword evidence="2" id="KW-0067">ATP-binding</keyword>
<comment type="caution">
    <text evidence="3">The sequence shown here is derived from an EMBL/GenBank/DDBJ whole genome shotgun (WGS) entry which is preliminary data.</text>
</comment>
<evidence type="ECO:0000313" key="3">
    <source>
        <dbReference type="EMBL" id="EJK68967.1"/>
    </source>
</evidence>
<dbReference type="InterPro" id="IPR027417">
    <property type="entry name" value="P-loop_NTPase"/>
</dbReference>
<dbReference type="Gene3D" id="3.40.50.300">
    <property type="entry name" value="P-loop containing nucleotide triphosphate hydrolases"/>
    <property type="match status" value="1"/>
</dbReference>
<dbReference type="AlphaFoldDB" id="K0TEJ1"/>
<dbReference type="CDD" id="cd02022">
    <property type="entry name" value="DPCK"/>
    <property type="match status" value="1"/>
</dbReference>
<keyword evidence="1" id="KW-0547">Nucleotide-binding</keyword>
<dbReference type="NCBIfam" id="TIGR00152">
    <property type="entry name" value="dephospho-CoA kinase"/>
    <property type="match status" value="1"/>
</dbReference>
<dbReference type="GO" id="GO:0015937">
    <property type="term" value="P:coenzyme A biosynthetic process"/>
    <property type="evidence" value="ECO:0007669"/>
    <property type="project" value="InterPro"/>
</dbReference>
<evidence type="ECO:0000256" key="2">
    <source>
        <dbReference type="ARBA" id="ARBA00022840"/>
    </source>
</evidence>
<dbReference type="GO" id="GO:0005524">
    <property type="term" value="F:ATP binding"/>
    <property type="evidence" value="ECO:0007669"/>
    <property type="project" value="UniProtKB-KW"/>
</dbReference>
<dbReference type="InterPro" id="IPR001977">
    <property type="entry name" value="Depp_CoAkinase"/>
</dbReference>
<dbReference type="OrthoDB" id="247245at2759"/>
<evidence type="ECO:0008006" key="5">
    <source>
        <dbReference type="Google" id="ProtNLM"/>
    </source>
</evidence>
<reference evidence="3 4" key="1">
    <citation type="journal article" date="2012" name="Genome Biol.">
        <title>Genome and low-iron response of an oceanic diatom adapted to chronic iron limitation.</title>
        <authorList>
            <person name="Lommer M."/>
            <person name="Specht M."/>
            <person name="Roy A.S."/>
            <person name="Kraemer L."/>
            <person name="Andreson R."/>
            <person name="Gutowska M.A."/>
            <person name="Wolf J."/>
            <person name="Bergner S.V."/>
            <person name="Schilhabel M.B."/>
            <person name="Klostermeier U.C."/>
            <person name="Beiko R.G."/>
            <person name="Rosenstiel P."/>
            <person name="Hippler M."/>
            <person name="Laroche J."/>
        </authorList>
    </citation>
    <scope>NUCLEOTIDE SEQUENCE [LARGE SCALE GENOMIC DNA]</scope>
    <source>
        <strain evidence="3 4">CCMP1005</strain>
    </source>
</reference>
<name>K0TEJ1_THAOC</name>
<accession>K0TEJ1</accession>
<dbReference type="eggNOG" id="KOG3220">
    <property type="taxonomic scope" value="Eukaryota"/>
</dbReference>
<evidence type="ECO:0000256" key="1">
    <source>
        <dbReference type="ARBA" id="ARBA00022741"/>
    </source>
</evidence>
<dbReference type="PANTHER" id="PTHR10695">
    <property type="entry name" value="DEPHOSPHO-COA KINASE-RELATED"/>
    <property type="match status" value="1"/>
</dbReference>
<dbReference type="OMA" id="IIWETRI"/>
<sequence length="246" mass="27201">MCPNDQYSVGDDTAAPAVVRILGVCGGIGCGKSTACQMLVDPLGCIGLIDADKLAHKVYEPGSLVHNEIAAEFGSDLLSENGEIERSKLGAIVFNNAEAMSKLENLVWPHIRVKIEDRIKEMKRHATGAKHNIIVVEAALWLEAKSWHDLLDGLWVVQSSKSIAIKRLKDRRGMPECEAMNRIKAQEERGVGNLTRIEQEIEKNVVTRMITNEGGLENLRIELQSALDDPSSFKTQSRNECRQVDT</sequence>
<protein>
    <recommendedName>
        <fullName evidence="5">Dephospho-CoA kinase</fullName>
    </recommendedName>
</protein>
<dbReference type="PROSITE" id="PS51219">
    <property type="entry name" value="DPCK"/>
    <property type="match status" value="1"/>
</dbReference>
<dbReference type="HAMAP" id="MF_00376">
    <property type="entry name" value="Dephospho_CoA_kinase"/>
    <property type="match status" value="1"/>
</dbReference>
<gene>
    <name evidence="3" type="ORF">THAOC_09819</name>
</gene>
<dbReference type="GO" id="GO:0004140">
    <property type="term" value="F:dephospho-CoA kinase activity"/>
    <property type="evidence" value="ECO:0007669"/>
    <property type="project" value="InterPro"/>
</dbReference>
<dbReference type="Proteomes" id="UP000266841">
    <property type="component" value="Unassembled WGS sequence"/>
</dbReference>
<organism evidence="3 4">
    <name type="scientific">Thalassiosira oceanica</name>
    <name type="common">Marine diatom</name>
    <dbReference type="NCBI Taxonomy" id="159749"/>
    <lineage>
        <taxon>Eukaryota</taxon>
        <taxon>Sar</taxon>
        <taxon>Stramenopiles</taxon>
        <taxon>Ochrophyta</taxon>
        <taxon>Bacillariophyta</taxon>
        <taxon>Coscinodiscophyceae</taxon>
        <taxon>Thalassiosirophycidae</taxon>
        <taxon>Thalassiosirales</taxon>
        <taxon>Thalassiosiraceae</taxon>
        <taxon>Thalassiosira</taxon>
    </lineage>
</organism>
<proteinExistence type="inferred from homology"/>
<dbReference type="PANTHER" id="PTHR10695:SF46">
    <property type="entry name" value="BIFUNCTIONAL COENZYME A SYNTHASE-RELATED"/>
    <property type="match status" value="1"/>
</dbReference>